<organism evidence="1 2">
    <name type="scientific">Leptospira noguchii</name>
    <dbReference type="NCBI Taxonomy" id="28182"/>
    <lineage>
        <taxon>Bacteria</taxon>
        <taxon>Pseudomonadati</taxon>
        <taxon>Spirochaetota</taxon>
        <taxon>Spirochaetia</taxon>
        <taxon>Leptospirales</taxon>
        <taxon>Leptospiraceae</taxon>
        <taxon>Leptospira</taxon>
    </lineage>
</organism>
<accession>A0A9Q8RRR6</accession>
<dbReference type="Proteomes" id="UP000829829">
    <property type="component" value="Plasmid p3_LIP1512017"/>
</dbReference>
<protein>
    <submittedName>
        <fullName evidence="1">Uncharacterized protein</fullName>
    </submittedName>
</protein>
<reference evidence="1" key="1">
    <citation type="submission" date="2022-02" db="EMBL/GenBank/DDBJ databases">
        <title>The genetically variable rfb locus in Leptospira is a mobile cassette and a molecular signature of serovar identity.</title>
        <authorList>
            <person name="Nieves C."/>
            <person name="Vincent A.T."/>
            <person name="Zarantonelli L."/>
            <person name="Picardeau M."/>
            <person name="Veyrier F.J."/>
            <person name="Buschiazzo A."/>
        </authorList>
    </citation>
    <scope>NUCLEOTIDE SEQUENCE</scope>
    <source>
        <strain evidence="1">IP1512017</strain>
        <plasmid evidence="1">p3_LIP1512017</plasmid>
    </source>
</reference>
<proteinExistence type="predicted"/>
<dbReference type="RefSeq" id="WP_141599671.1">
    <property type="nucleotide sequence ID" value="NZ_CP091953.1"/>
</dbReference>
<keyword evidence="1" id="KW-0614">Plasmid</keyword>
<dbReference type="AlphaFoldDB" id="A0A9Q8RRR6"/>
<evidence type="ECO:0000313" key="1">
    <source>
        <dbReference type="EMBL" id="UOG58973.1"/>
    </source>
</evidence>
<sequence>MKNNALLLHLKTILSLLGEEIVGKAREEYEILNPTKTCDLVYQVQTNLNNGLKKHDRNYVL</sequence>
<dbReference type="EMBL" id="CP091961">
    <property type="protein sequence ID" value="UOG58973.1"/>
    <property type="molecule type" value="Genomic_DNA"/>
</dbReference>
<name>A0A9Q8RRR6_9LEPT</name>
<gene>
    <name evidence="1" type="ORF">MAL03_20990</name>
</gene>
<evidence type="ECO:0000313" key="2">
    <source>
        <dbReference type="Proteomes" id="UP000829829"/>
    </source>
</evidence>
<geneLocation type="plasmid" evidence="1 2">
    <name>p3_LIP1512017</name>
</geneLocation>